<accession>A0A6J5N791</accession>
<dbReference type="EMBL" id="LR796597">
    <property type="protein sequence ID" value="CAB4153891.1"/>
    <property type="molecule type" value="Genomic_DNA"/>
</dbReference>
<name>A0A6J5N791_9CAUD</name>
<sequence length="264" mass="30734">METTEKIIRFVYMSQGKQSKMYTLWKDHINGSPYVKPRFIKNLSTNKETALKLAQDYATRCGIEFYDESMDELNKIIRIHQWTESMVRFGKNYGKELRDCEPKFIHWIAKGSPLMVQDGNESYWSNHYFGGEAFCKIAQSIAVELGLGLMDDRIYHEPVYVTQAQYDKTTERLNQKASENNDHHFTNGERKEFTLSCLNITGYHSDFGYVSVYKFQDSDGRIFTYKGTSNINVDSGDTITFTATIKHSEYKGQKSTYLQRIKIK</sequence>
<reference evidence="1" key="1">
    <citation type="submission" date="2020-04" db="EMBL/GenBank/DDBJ databases">
        <authorList>
            <person name="Chiriac C."/>
            <person name="Salcher M."/>
            <person name="Ghai R."/>
            <person name="Kavagutti S V."/>
        </authorList>
    </citation>
    <scope>NUCLEOTIDE SEQUENCE</scope>
</reference>
<proteinExistence type="predicted"/>
<protein>
    <submittedName>
        <fullName evidence="1">Uncharacterized protein</fullName>
    </submittedName>
</protein>
<gene>
    <name evidence="1" type="ORF">UFOVP636_35</name>
</gene>
<evidence type="ECO:0000313" key="1">
    <source>
        <dbReference type="EMBL" id="CAB4153891.1"/>
    </source>
</evidence>
<organism evidence="1">
    <name type="scientific">uncultured Caudovirales phage</name>
    <dbReference type="NCBI Taxonomy" id="2100421"/>
    <lineage>
        <taxon>Viruses</taxon>
        <taxon>Duplodnaviria</taxon>
        <taxon>Heunggongvirae</taxon>
        <taxon>Uroviricota</taxon>
        <taxon>Caudoviricetes</taxon>
        <taxon>Peduoviridae</taxon>
        <taxon>Maltschvirus</taxon>
        <taxon>Maltschvirus maltsch</taxon>
    </lineage>
</organism>